<sequence>MDTKKISRAFLGLCFITFLISCEDSDVVSYPEYDLSYEMDTTRFLNTGEERTISLKFVRRKAIDNIKTDIWEKVPSSTISISSLNDSFRTQFYPEEQTIKVSIGENRTDEVQTGSLLITINEDQFNQTIAVPLRQDAAQIIYDYKIISEQNPFIIPKTDGEFFIPFTCMCQKTINGEKGDWKYSDMKKLRYQVVHTRINGEVHIETNGEIGHYKFHITATDPFEIVEGKQPLWYYVIRTQLFEETHVEYLKQLFVPENFNPEGDYDTGFIMGGSGPIEI</sequence>
<evidence type="ECO:0000313" key="1">
    <source>
        <dbReference type="EMBL" id="CUQ28503.1"/>
    </source>
</evidence>
<protein>
    <recommendedName>
        <fullName evidence="7">DUF4843 domain-containing protein</fullName>
    </recommendedName>
</protein>
<dbReference type="RefSeq" id="WP_057328448.1">
    <property type="nucleotide sequence ID" value="NZ_CZBM01000007.1"/>
</dbReference>
<dbReference type="EMBL" id="WKMX01000002">
    <property type="protein sequence ID" value="MRZ05176.1"/>
    <property type="molecule type" value="Genomic_DNA"/>
</dbReference>
<evidence type="ECO:0000313" key="5">
    <source>
        <dbReference type="Proteomes" id="UP000450599"/>
    </source>
</evidence>
<evidence type="ECO:0000313" key="3">
    <source>
        <dbReference type="EMBL" id="MRZ05176.1"/>
    </source>
</evidence>
<reference evidence="5 6" key="2">
    <citation type="journal article" date="2019" name="Nat. Med.">
        <title>A library of human gut bacterial isolates paired with longitudinal multiomics data enables mechanistic microbiome research.</title>
        <authorList>
            <person name="Poyet M."/>
            <person name="Groussin M."/>
            <person name="Gibbons S.M."/>
            <person name="Avila-Pacheco J."/>
            <person name="Jiang X."/>
            <person name="Kearney S.M."/>
            <person name="Perrotta A.R."/>
            <person name="Berdy B."/>
            <person name="Zhao S."/>
            <person name="Lieberman T.D."/>
            <person name="Swanson P.K."/>
            <person name="Smith M."/>
            <person name="Roesemann S."/>
            <person name="Alexander J.E."/>
            <person name="Rich S.A."/>
            <person name="Livny J."/>
            <person name="Vlamakis H."/>
            <person name="Clish C."/>
            <person name="Bullock K."/>
            <person name="Deik A."/>
            <person name="Scott J."/>
            <person name="Pierce K.A."/>
            <person name="Xavier R.J."/>
            <person name="Alm E.J."/>
        </authorList>
    </citation>
    <scope>NUCLEOTIDE SEQUENCE [LARGE SCALE GENOMIC DNA]</scope>
    <source>
        <strain evidence="3 6">BIOML-A10</strain>
        <strain evidence="2 5">BIOML-A11</strain>
    </source>
</reference>
<name>A0A174V168_PARDI</name>
<dbReference type="AlphaFoldDB" id="A0A174V168"/>
<gene>
    <name evidence="1" type="ORF">ERS852560_02006</name>
    <name evidence="3" type="ORF">GKD54_02875</name>
    <name evidence="2" type="ORF">GKD58_02355</name>
</gene>
<dbReference type="Proteomes" id="UP000450599">
    <property type="component" value="Unassembled WGS sequence"/>
</dbReference>
<proteinExistence type="predicted"/>
<evidence type="ECO:0000313" key="4">
    <source>
        <dbReference type="Proteomes" id="UP000095332"/>
    </source>
</evidence>
<evidence type="ECO:0000313" key="6">
    <source>
        <dbReference type="Proteomes" id="UP000471216"/>
    </source>
</evidence>
<accession>A0A174V168</accession>
<dbReference type="Proteomes" id="UP000471216">
    <property type="component" value="Unassembled WGS sequence"/>
</dbReference>
<dbReference type="Proteomes" id="UP000095332">
    <property type="component" value="Unassembled WGS sequence"/>
</dbReference>
<evidence type="ECO:0000313" key="2">
    <source>
        <dbReference type="EMBL" id="MRY83124.1"/>
    </source>
</evidence>
<dbReference type="EMBL" id="CZBM01000007">
    <property type="protein sequence ID" value="CUQ28503.1"/>
    <property type="molecule type" value="Genomic_DNA"/>
</dbReference>
<organism evidence="1 4">
    <name type="scientific">Parabacteroides distasonis</name>
    <dbReference type="NCBI Taxonomy" id="823"/>
    <lineage>
        <taxon>Bacteria</taxon>
        <taxon>Pseudomonadati</taxon>
        <taxon>Bacteroidota</taxon>
        <taxon>Bacteroidia</taxon>
        <taxon>Bacteroidales</taxon>
        <taxon>Tannerellaceae</taxon>
        <taxon>Parabacteroides</taxon>
    </lineage>
</organism>
<reference evidence="1 4" key="1">
    <citation type="submission" date="2015-09" db="EMBL/GenBank/DDBJ databases">
        <authorList>
            <consortium name="Pathogen Informatics"/>
        </authorList>
    </citation>
    <scope>NUCLEOTIDE SEQUENCE [LARGE SCALE GENOMIC DNA]</scope>
    <source>
        <strain evidence="1 4">2789STDY5834948</strain>
    </source>
</reference>
<evidence type="ECO:0008006" key="7">
    <source>
        <dbReference type="Google" id="ProtNLM"/>
    </source>
</evidence>
<dbReference type="PROSITE" id="PS51257">
    <property type="entry name" value="PROKAR_LIPOPROTEIN"/>
    <property type="match status" value="1"/>
</dbReference>
<dbReference type="EMBL" id="WKMW01000002">
    <property type="protein sequence ID" value="MRY83124.1"/>
    <property type="molecule type" value="Genomic_DNA"/>
</dbReference>